<dbReference type="EMBL" id="CP027667">
    <property type="protein sequence ID" value="AVO50211.1"/>
    <property type="molecule type" value="Genomic_DNA"/>
</dbReference>
<sequence length="247" mass="27008">MLVLVTIEPIKSCTKKAKMNRTAKRIFVLSPHADDAELGVGGYLAKAVDQGAEVMVALATAGTVQHFHGSEVTGSQRLDEFHAAMAVLGVQQVRVLTQERDGELPHFSYARMVGMLDALQRSFQPDEILLPLPSAHQDHTYCWEVGIAMTRPHRVTHVPALVAGYEYPLTSWGQGAGFSAFRGGLYIDVSATWTRKLQALRQHVSQFGDADGDPLALEGVAALARLRGAEAGFGHAELLHVVRQRWF</sequence>
<organism evidence="1 2">
    <name type="scientific">Melaminivora suipulveris</name>
    <dbReference type="NCBI Taxonomy" id="2109913"/>
    <lineage>
        <taxon>Bacteria</taxon>
        <taxon>Pseudomonadati</taxon>
        <taxon>Pseudomonadota</taxon>
        <taxon>Betaproteobacteria</taxon>
        <taxon>Burkholderiales</taxon>
        <taxon>Comamonadaceae</taxon>
        <taxon>Melaminivora</taxon>
    </lineage>
</organism>
<dbReference type="Gene3D" id="3.40.50.10320">
    <property type="entry name" value="LmbE-like"/>
    <property type="match status" value="1"/>
</dbReference>
<dbReference type="Pfam" id="PF02585">
    <property type="entry name" value="PIG-L"/>
    <property type="match status" value="1"/>
</dbReference>
<dbReference type="AlphaFoldDB" id="A0A2R3QEJ4"/>
<dbReference type="PANTHER" id="PTHR12993">
    <property type="entry name" value="N-ACETYLGLUCOSAMINYL-PHOSPHATIDYLINOSITOL DE-N-ACETYLASE-RELATED"/>
    <property type="match status" value="1"/>
</dbReference>
<dbReference type="PANTHER" id="PTHR12993:SF29">
    <property type="entry name" value="BLR3841 PROTEIN"/>
    <property type="match status" value="1"/>
</dbReference>
<protein>
    <recommendedName>
        <fullName evidence="3">PIG-L family deacetylase</fullName>
    </recommendedName>
</protein>
<reference evidence="1 2" key="1">
    <citation type="submission" date="2018-03" db="EMBL/GenBank/DDBJ databases">
        <title>Genome sequencing of Melaminivora sp.</title>
        <authorList>
            <person name="Kim S.-J."/>
            <person name="Heo J."/>
            <person name="Ahn J.-H."/>
            <person name="Kwon S.-W."/>
        </authorList>
    </citation>
    <scope>NUCLEOTIDE SEQUENCE [LARGE SCALE GENOMIC DNA]</scope>
    <source>
        <strain evidence="1 2">SC2-9</strain>
    </source>
</reference>
<dbReference type="SUPFAM" id="SSF102588">
    <property type="entry name" value="LmbE-like"/>
    <property type="match status" value="1"/>
</dbReference>
<dbReference type="Proteomes" id="UP000237925">
    <property type="component" value="Chromosome"/>
</dbReference>
<evidence type="ECO:0000313" key="1">
    <source>
        <dbReference type="EMBL" id="AVO50211.1"/>
    </source>
</evidence>
<name>A0A2R3QEJ4_9BURK</name>
<keyword evidence="2" id="KW-1185">Reference proteome</keyword>
<evidence type="ECO:0000313" key="2">
    <source>
        <dbReference type="Proteomes" id="UP000237925"/>
    </source>
</evidence>
<proteinExistence type="predicted"/>
<dbReference type="GO" id="GO:0016811">
    <property type="term" value="F:hydrolase activity, acting on carbon-nitrogen (but not peptide) bonds, in linear amides"/>
    <property type="evidence" value="ECO:0007669"/>
    <property type="project" value="TreeGrafter"/>
</dbReference>
<accession>A0A2R3QEJ4</accession>
<dbReference type="InterPro" id="IPR003737">
    <property type="entry name" value="GlcNAc_PI_deacetylase-related"/>
</dbReference>
<gene>
    <name evidence="1" type="ORF">C6568_13850</name>
</gene>
<dbReference type="InterPro" id="IPR024078">
    <property type="entry name" value="LmbE-like_dom_sf"/>
</dbReference>
<dbReference type="KEGG" id="mela:C6568_13850"/>
<evidence type="ECO:0008006" key="3">
    <source>
        <dbReference type="Google" id="ProtNLM"/>
    </source>
</evidence>